<dbReference type="InterPro" id="IPR003439">
    <property type="entry name" value="ABC_transporter-like_ATP-bd"/>
</dbReference>
<evidence type="ECO:0000256" key="5">
    <source>
        <dbReference type="ARBA" id="ARBA00022989"/>
    </source>
</evidence>
<dbReference type="InterPro" id="IPR036640">
    <property type="entry name" value="ABC1_TM_sf"/>
</dbReference>
<feature type="transmembrane region" description="Helical" evidence="8">
    <location>
        <begin position="57"/>
        <end position="78"/>
    </location>
</feature>
<dbReference type="PROSITE" id="PS00211">
    <property type="entry name" value="ABC_TRANSPORTER_1"/>
    <property type="match status" value="1"/>
</dbReference>
<evidence type="ECO:0000256" key="3">
    <source>
        <dbReference type="ARBA" id="ARBA00022741"/>
    </source>
</evidence>
<dbReference type="InterPro" id="IPR017871">
    <property type="entry name" value="ABC_transporter-like_CS"/>
</dbReference>
<dbReference type="Gene3D" id="1.20.1560.10">
    <property type="entry name" value="ABC transporter type 1, transmembrane domain"/>
    <property type="match status" value="1"/>
</dbReference>
<evidence type="ECO:0000256" key="8">
    <source>
        <dbReference type="SAM" id="Phobius"/>
    </source>
</evidence>
<dbReference type="Pfam" id="PF00005">
    <property type="entry name" value="ABC_tran"/>
    <property type="match status" value="1"/>
</dbReference>
<feature type="transmembrane region" description="Helical" evidence="8">
    <location>
        <begin position="98"/>
        <end position="116"/>
    </location>
</feature>
<dbReference type="SUPFAM" id="SSF52540">
    <property type="entry name" value="P-loop containing nucleoside triphosphate hydrolases"/>
    <property type="match status" value="1"/>
</dbReference>
<evidence type="ECO:0000256" key="1">
    <source>
        <dbReference type="ARBA" id="ARBA00004651"/>
    </source>
</evidence>
<feature type="compositionally biased region" description="Polar residues" evidence="7">
    <location>
        <begin position="1"/>
        <end position="10"/>
    </location>
</feature>
<evidence type="ECO:0000313" key="11">
    <source>
        <dbReference type="EMBL" id="MEL0617010.1"/>
    </source>
</evidence>
<dbReference type="InterPro" id="IPR011527">
    <property type="entry name" value="ABC1_TM_dom"/>
</dbReference>
<dbReference type="InterPro" id="IPR003593">
    <property type="entry name" value="AAA+_ATPase"/>
</dbReference>
<keyword evidence="2 8" id="KW-0812">Transmembrane</keyword>
<reference evidence="11 12" key="1">
    <citation type="submission" date="2024-02" db="EMBL/GenBank/DDBJ databases">
        <title>Bacteria isolated from the canopy kelp, Nereocystis luetkeana.</title>
        <authorList>
            <person name="Pfister C.A."/>
            <person name="Younker I.T."/>
            <person name="Light S.H."/>
        </authorList>
    </citation>
    <scope>NUCLEOTIDE SEQUENCE [LARGE SCALE GENOMIC DNA]</scope>
    <source>
        <strain evidence="11 12">TI.5.07</strain>
    </source>
</reference>
<feature type="transmembrane region" description="Helical" evidence="8">
    <location>
        <begin position="281"/>
        <end position="307"/>
    </location>
</feature>
<feature type="transmembrane region" description="Helical" evidence="8">
    <location>
        <begin position="201"/>
        <end position="218"/>
    </location>
</feature>
<feature type="domain" description="ABC transmembrane type-1" evidence="10">
    <location>
        <begin position="58"/>
        <end position="342"/>
    </location>
</feature>
<accession>A0ABU9GGW3</accession>
<evidence type="ECO:0000313" key="12">
    <source>
        <dbReference type="Proteomes" id="UP001378242"/>
    </source>
</evidence>
<protein>
    <submittedName>
        <fullName evidence="11">ABC transporter transmembrane domain-containing protein</fullName>
    </submittedName>
</protein>
<dbReference type="SMART" id="SM00382">
    <property type="entry name" value="AAA"/>
    <property type="match status" value="1"/>
</dbReference>
<name>A0ABU9GGW3_COBMA</name>
<dbReference type="Gene3D" id="3.40.50.300">
    <property type="entry name" value="P-loop containing nucleotide triphosphate hydrolases"/>
    <property type="match status" value="1"/>
</dbReference>
<dbReference type="PROSITE" id="PS50893">
    <property type="entry name" value="ABC_TRANSPORTER_2"/>
    <property type="match status" value="1"/>
</dbReference>
<evidence type="ECO:0000256" key="6">
    <source>
        <dbReference type="ARBA" id="ARBA00023136"/>
    </source>
</evidence>
<dbReference type="PANTHER" id="PTHR43394:SF1">
    <property type="entry name" value="ATP-BINDING CASSETTE SUB-FAMILY B MEMBER 10, MITOCHONDRIAL"/>
    <property type="match status" value="1"/>
</dbReference>
<feature type="domain" description="ABC transporter" evidence="9">
    <location>
        <begin position="376"/>
        <end position="617"/>
    </location>
</feature>
<keyword evidence="3" id="KW-0547">Nucleotide-binding</keyword>
<feature type="transmembrane region" description="Helical" evidence="8">
    <location>
        <begin position="174"/>
        <end position="195"/>
    </location>
</feature>
<evidence type="ECO:0000259" key="9">
    <source>
        <dbReference type="PROSITE" id="PS50893"/>
    </source>
</evidence>
<keyword evidence="12" id="KW-1185">Reference proteome</keyword>
<dbReference type="CDD" id="cd18541">
    <property type="entry name" value="ABC_6TM_TmrB_like"/>
    <property type="match status" value="1"/>
</dbReference>
<feature type="region of interest" description="Disordered" evidence="7">
    <location>
        <begin position="1"/>
        <end position="36"/>
    </location>
</feature>
<dbReference type="RefSeq" id="WP_341542400.1">
    <property type="nucleotide sequence ID" value="NZ_JBAKAP010000008.1"/>
</dbReference>
<comment type="subcellular location">
    <subcellularLocation>
        <location evidence="1">Cell membrane</location>
        <topology evidence="1">Multi-pass membrane protein</topology>
    </subcellularLocation>
</comment>
<dbReference type="PROSITE" id="PS50929">
    <property type="entry name" value="ABC_TM1F"/>
    <property type="match status" value="1"/>
</dbReference>
<evidence type="ECO:0000259" key="10">
    <source>
        <dbReference type="PROSITE" id="PS50929"/>
    </source>
</evidence>
<gene>
    <name evidence="11" type="ORF">V6243_09200</name>
</gene>
<feature type="transmembrane region" description="Helical" evidence="8">
    <location>
        <begin position="319"/>
        <end position="340"/>
    </location>
</feature>
<dbReference type="SUPFAM" id="SSF90123">
    <property type="entry name" value="ABC transporter transmembrane region"/>
    <property type="match status" value="1"/>
</dbReference>
<keyword evidence="4" id="KW-0067">ATP-binding</keyword>
<comment type="caution">
    <text evidence="11">The sequence shown here is derived from an EMBL/GenBank/DDBJ whole genome shotgun (WGS) entry which is preliminary data.</text>
</comment>
<evidence type="ECO:0000256" key="7">
    <source>
        <dbReference type="SAM" id="MobiDB-lite"/>
    </source>
</evidence>
<dbReference type="InterPro" id="IPR027417">
    <property type="entry name" value="P-loop_NTPase"/>
</dbReference>
<keyword evidence="5 8" id="KW-1133">Transmembrane helix</keyword>
<dbReference type="EMBL" id="JBAKAP010000008">
    <property type="protein sequence ID" value="MEL0617010.1"/>
    <property type="molecule type" value="Genomic_DNA"/>
</dbReference>
<evidence type="ECO:0000256" key="4">
    <source>
        <dbReference type="ARBA" id="ARBA00022840"/>
    </source>
</evidence>
<dbReference type="Pfam" id="PF00664">
    <property type="entry name" value="ABC_membrane"/>
    <property type="match status" value="1"/>
</dbReference>
<dbReference type="InterPro" id="IPR039421">
    <property type="entry name" value="Type_1_exporter"/>
</dbReference>
<evidence type="ECO:0000256" key="2">
    <source>
        <dbReference type="ARBA" id="ARBA00022692"/>
    </source>
</evidence>
<sequence>MAGRATSNRPQDSHRESRDSSTSLPPNPAAELSTGPLPEAPLRHLLLDFFTRHWPRYLLAIAFLIGVAGLNLLLPWAIGATIDALRDGSLDHDALLTRLWWLVAAGLALYALRYAWRVALFGTAYRLGTEQRDAFHAKLTRLDPGFYQRHRTGDLMAHASQDIDAVEMAAAEGVLSSVDGAMTFVLVLGIMLFAIDVPLTLLALLPFPFMAWAFARISRRIGLRFRESLERFSDLNDQTQEAFAGIRMLRSHALLDDEARAFSKRAAAAERVDYRVQTLEAAFSPVVFLSLSMATLLTLGIGSWRYLQEAITLGQLTSFSLYLAQLIWPMFALGWCLNILQRGAAAARRLAIFHAAPEALQDTGTRDEVSDHSLRLEIKEFHYPGSQQRALGPISLEVAAGESLGIVGATGSGKSTLLRLLSRSWPLSDDQGTLTLGGHPASEYTLHAWRGQFSLVPQDPFLFALSVADNVALACPEASHAQIRQALSAAAFDNDLARLPAGLDTMIGERGITLSGGQRQRLALARSLLTEAPILLLDDTLSAVDQVTERTLLTTLARLQHSERQGRRRTLIINSHRLSAVQRCQRILVLEDGRILEQGNHQTLLEARGAYWRLWQAQQADRDSDAPQGVRS</sequence>
<proteinExistence type="predicted"/>
<dbReference type="Proteomes" id="UP001378242">
    <property type="component" value="Unassembled WGS sequence"/>
</dbReference>
<keyword evidence="6 8" id="KW-0472">Membrane</keyword>
<dbReference type="PANTHER" id="PTHR43394">
    <property type="entry name" value="ATP-DEPENDENT PERMEASE MDL1, MITOCHONDRIAL"/>
    <property type="match status" value="1"/>
</dbReference>
<organism evidence="11 12">
    <name type="scientific">Cobetia marina</name>
    <name type="common">Deleya marina</name>
    <dbReference type="NCBI Taxonomy" id="28258"/>
    <lineage>
        <taxon>Bacteria</taxon>
        <taxon>Pseudomonadati</taxon>
        <taxon>Pseudomonadota</taxon>
        <taxon>Gammaproteobacteria</taxon>
        <taxon>Oceanospirillales</taxon>
        <taxon>Halomonadaceae</taxon>
        <taxon>Cobetia</taxon>
    </lineage>
</organism>